<dbReference type="OMA" id="MHYPPSH"/>
<dbReference type="InterPro" id="IPR029355">
    <property type="entry name" value="Pro-rich_19"/>
</dbReference>
<dbReference type="PANTHER" id="PTHR37346">
    <property type="entry name" value="PROLINE-RICH PROTEIN 19"/>
    <property type="match status" value="1"/>
</dbReference>
<dbReference type="GeneTree" id="ENSGT00940000177028"/>
<dbReference type="PANTHER" id="PTHR37346:SF1">
    <property type="entry name" value="PROLINE-RICH PROTEIN 19"/>
    <property type="match status" value="1"/>
</dbReference>
<reference evidence="2" key="2">
    <citation type="submission" date="2025-09" db="UniProtKB">
        <authorList>
            <consortium name="Ensembl"/>
        </authorList>
    </citation>
    <scope>IDENTIFICATION</scope>
</reference>
<name>A0A3B4T4N5_SERDU</name>
<keyword evidence="3" id="KW-1185">Reference proteome</keyword>
<sequence>MSGRALSDNKKILNFLNKQSRATDKNCCSVNRFTADGQHKMKRLKTRKERSQMRAGGKEASKNKLHHHHCRHQSSTDMAHPSIITDSRLIGHHGLFNHEVKSIDIERLLSEQGKLEKSGQKTQKKNHAISHPSSTTYIPPPLSSKDLLCADTDAVVPFEKKADPATNICDDTVTERRRGPHHNDSNIQPFFLYQTQLPDRRSAEPMHFPQEQDPFETDRYSLAPSFSTQIHHPNQSNHFQPFSQFSHPSTCPPFRSHNIDMMHYPPSHMLERGPALPLSSLPSPEHWSFPPMKLY</sequence>
<dbReference type="STRING" id="41447.ENSSDUP00000000912"/>
<dbReference type="AlphaFoldDB" id="A0A3B4T4N5"/>
<evidence type="ECO:0000313" key="3">
    <source>
        <dbReference type="Proteomes" id="UP000261420"/>
    </source>
</evidence>
<dbReference type="Ensembl" id="ENSSDUT00000000957.1">
    <property type="protein sequence ID" value="ENSSDUP00000000912.1"/>
    <property type="gene ID" value="ENSSDUG00000000735.1"/>
</dbReference>
<dbReference type="Pfam" id="PF15455">
    <property type="entry name" value="Pro-rich_19"/>
    <property type="match status" value="1"/>
</dbReference>
<evidence type="ECO:0000313" key="2">
    <source>
        <dbReference type="Ensembl" id="ENSSDUP00000000912.1"/>
    </source>
</evidence>
<evidence type="ECO:0000256" key="1">
    <source>
        <dbReference type="SAM" id="MobiDB-lite"/>
    </source>
</evidence>
<reference evidence="2" key="1">
    <citation type="submission" date="2025-08" db="UniProtKB">
        <authorList>
            <consortium name="Ensembl"/>
        </authorList>
    </citation>
    <scope>IDENTIFICATION</scope>
</reference>
<dbReference type="Proteomes" id="UP000261420">
    <property type="component" value="Unplaced"/>
</dbReference>
<feature type="compositionally biased region" description="Basic and acidic residues" evidence="1">
    <location>
        <begin position="49"/>
        <end position="62"/>
    </location>
</feature>
<feature type="region of interest" description="Disordered" evidence="1">
    <location>
        <begin position="115"/>
        <end position="141"/>
    </location>
</feature>
<organism evidence="2 3">
    <name type="scientific">Seriola dumerili</name>
    <name type="common">Greater amberjack</name>
    <name type="synonym">Caranx dumerili</name>
    <dbReference type="NCBI Taxonomy" id="41447"/>
    <lineage>
        <taxon>Eukaryota</taxon>
        <taxon>Metazoa</taxon>
        <taxon>Chordata</taxon>
        <taxon>Craniata</taxon>
        <taxon>Vertebrata</taxon>
        <taxon>Euteleostomi</taxon>
        <taxon>Actinopterygii</taxon>
        <taxon>Neopterygii</taxon>
        <taxon>Teleostei</taxon>
        <taxon>Neoteleostei</taxon>
        <taxon>Acanthomorphata</taxon>
        <taxon>Carangaria</taxon>
        <taxon>Carangiformes</taxon>
        <taxon>Carangidae</taxon>
        <taxon>Seriola</taxon>
    </lineage>
</organism>
<accession>A0A3B4T4N5</accession>
<feature type="region of interest" description="Disordered" evidence="1">
    <location>
        <begin position="39"/>
        <end position="67"/>
    </location>
</feature>
<proteinExistence type="predicted"/>
<protein>
    <submittedName>
        <fullName evidence="2">Uncharacterized protein</fullName>
    </submittedName>
</protein>